<reference evidence="6" key="1">
    <citation type="journal article" date="2023" name="Mol. Biol. Evol.">
        <title>Third-Generation Sequencing Reveals the Adaptive Role of the Epigenome in Three Deep-Sea Polychaetes.</title>
        <authorList>
            <person name="Perez M."/>
            <person name="Aroh O."/>
            <person name="Sun Y."/>
            <person name="Lan Y."/>
            <person name="Juniper S.K."/>
            <person name="Young C.R."/>
            <person name="Angers B."/>
            <person name="Qian P.Y."/>
        </authorList>
    </citation>
    <scope>NUCLEOTIDE SEQUENCE</scope>
    <source>
        <strain evidence="6">P08H-3</strain>
    </source>
</reference>
<dbReference type="GO" id="GO:0001111">
    <property type="term" value="P:RNA polymerase II promoter clearance"/>
    <property type="evidence" value="ECO:0007669"/>
    <property type="project" value="UniProtKB-ARBA"/>
</dbReference>
<feature type="region of interest" description="Disordered" evidence="4">
    <location>
        <begin position="141"/>
        <end position="161"/>
    </location>
</feature>
<keyword evidence="2" id="KW-0539">Nucleus</keyword>
<protein>
    <recommendedName>
        <fullName evidence="5">CID domain-containing protein</fullName>
    </recommendedName>
</protein>
<dbReference type="GO" id="GO:0000993">
    <property type="term" value="F:RNA polymerase II complex binding"/>
    <property type="evidence" value="ECO:0007669"/>
    <property type="project" value="TreeGrafter"/>
</dbReference>
<dbReference type="EMBL" id="JAODUP010000270">
    <property type="protein sequence ID" value="KAK2154350.1"/>
    <property type="molecule type" value="Genomic_DNA"/>
</dbReference>
<comment type="similarity">
    <text evidence="3">Belongs to the UPF0400 (RTT103) family.</text>
</comment>
<evidence type="ECO:0000313" key="6">
    <source>
        <dbReference type="EMBL" id="KAK2154350.1"/>
    </source>
</evidence>
<gene>
    <name evidence="6" type="ORF">LSH36_270g03044</name>
</gene>
<organism evidence="6 7">
    <name type="scientific">Paralvinella palmiformis</name>
    <dbReference type="NCBI Taxonomy" id="53620"/>
    <lineage>
        <taxon>Eukaryota</taxon>
        <taxon>Metazoa</taxon>
        <taxon>Spiralia</taxon>
        <taxon>Lophotrochozoa</taxon>
        <taxon>Annelida</taxon>
        <taxon>Polychaeta</taxon>
        <taxon>Sedentaria</taxon>
        <taxon>Canalipalpata</taxon>
        <taxon>Terebellida</taxon>
        <taxon>Terebelliformia</taxon>
        <taxon>Alvinellidae</taxon>
        <taxon>Paralvinella</taxon>
    </lineage>
</organism>
<dbReference type="Pfam" id="PF16566">
    <property type="entry name" value="CREPT"/>
    <property type="match status" value="1"/>
</dbReference>
<sequence length="342" mass="38499">MSSFSEANLAKKLSELNPSQQSIQTLSLWLIHHRKHAKATVEVWMKELKRAKPSKKLTLLYLANDVIQNSKKKGPEFNKMFRFVLPDAYRFTIREADDKIRGSMERMISIWKERGVFDDELIEKLRQAMARCAPTAKKPALEENKPQVTKTTTKPAKKNVEKKKKKVELTLLEEVELEVKNGGTNQPPEASELVTALQDLENSASSDAGVREKIAALPPEVSDLANVEKIADMEAAKKLKTQVDEACSMLTDYNSRLADELQERRRVAKMLKEYIIAQKQSMSESEKLLQDSKTKLEKVSAVNKELKAHIQSLPDLTLLPQFTGGLAPLPSAGDLFAIEKDS</sequence>
<dbReference type="AlphaFoldDB" id="A0AAD9JLQ1"/>
<name>A0AAD9JLQ1_9ANNE</name>
<dbReference type="Pfam" id="PF04818">
    <property type="entry name" value="CID"/>
    <property type="match status" value="1"/>
</dbReference>
<dbReference type="PANTHER" id="PTHR12460">
    <property type="entry name" value="CYCLIN-DEPENDENT KINASE INHIBITOR-RELATED PROTEIN"/>
    <property type="match status" value="1"/>
</dbReference>
<evidence type="ECO:0000259" key="5">
    <source>
        <dbReference type="PROSITE" id="PS51391"/>
    </source>
</evidence>
<dbReference type="InterPro" id="IPR008942">
    <property type="entry name" value="ENTH_VHS"/>
</dbReference>
<dbReference type="FunFam" id="1.25.40.90:FF:000007">
    <property type="entry name" value="Regulation of nuclear pre-mRNA domain-containing protein 1B"/>
    <property type="match status" value="1"/>
</dbReference>
<dbReference type="Gene3D" id="6.10.250.2560">
    <property type="match status" value="1"/>
</dbReference>
<dbReference type="InterPro" id="IPR032337">
    <property type="entry name" value="RPRD1A/B_C"/>
</dbReference>
<dbReference type="PANTHER" id="PTHR12460:SF0">
    <property type="entry name" value="CID DOMAIN-CONTAINING PROTEIN-RELATED"/>
    <property type="match status" value="1"/>
</dbReference>
<dbReference type="PROSITE" id="PS51391">
    <property type="entry name" value="CID"/>
    <property type="match status" value="1"/>
</dbReference>
<dbReference type="GO" id="GO:0005654">
    <property type="term" value="C:nucleoplasm"/>
    <property type="evidence" value="ECO:0007669"/>
    <property type="project" value="UniProtKB-ARBA"/>
</dbReference>
<evidence type="ECO:0000256" key="1">
    <source>
        <dbReference type="ARBA" id="ARBA00004123"/>
    </source>
</evidence>
<dbReference type="SMART" id="SM00582">
    <property type="entry name" value="RPR"/>
    <property type="match status" value="1"/>
</dbReference>
<dbReference type="InterPro" id="IPR006569">
    <property type="entry name" value="CID_dom"/>
</dbReference>
<comment type="subcellular location">
    <subcellularLocation>
        <location evidence="1">Nucleus</location>
    </subcellularLocation>
</comment>
<dbReference type="SUPFAM" id="SSF48464">
    <property type="entry name" value="ENTH/VHS domain"/>
    <property type="match status" value="1"/>
</dbReference>
<proteinExistence type="inferred from homology"/>
<evidence type="ECO:0000256" key="4">
    <source>
        <dbReference type="SAM" id="MobiDB-lite"/>
    </source>
</evidence>
<dbReference type="GO" id="GO:0042802">
    <property type="term" value="F:identical protein binding"/>
    <property type="evidence" value="ECO:0007669"/>
    <property type="project" value="UniProtKB-ARBA"/>
</dbReference>
<comment type="caution">
    <text evidence="6">The sequence shown here is derived from an EMBL/GenBank/DDBJ whole genome shotgun (WGS) entry which is preliminary data.</text>
</comment>
<accession>A0AAD9JLQ1</accession>
<dbReference type="CDD" id="cd17002">
    <property type="entry name" value="CID_RPRD1"/>
    <property type="match status" value="1"/>
</dbReference>
<dbReference type="Gene3D" id="1.25.40.90">
    <property type="match status" value="1"/>
</dbReference>
<evidence type="ECO:0000313" key="7">
    <source>
        <dbReference type="Proteomes" id="UP001208570"/>
    </source>
</evidence>
<feature type="domain" description="CID" evidence="5">
    <location>
        <begin position="1"/>
        <end position="133"/>
    </location>
</feature>
<dbReference type="Proteomes" id="UP001208570">
    <property type="component" value="Unassembled WGS sequence"/>
</dbReference>
<evidence type="ECO:0000256" key="3">
    <source>
        <dbReference type="ARBA" id="ARBA00034310"/>
    </source>
</evidence>
<dbReference type="GO" id="GO:0031124">
    <property type="term" value="P:mRNA 3'-end processing"/>
    <property type="evidence" value="ECO:0007669"/>
    <property type="project" value="TreeGrafter"/>
</dbReference>
<keyword evidence="7" id="KW-1185">Reference proteome</keyword>
<evidence type="ECO:0000256" key="2">
    <source>
        <dbReference type="ARBA" id="ARBA00023242"/>
    </source>
</evidence>
<dbReference type="GO" id="GO:0097550">
    <property type="term" value="C:transcription preinitiation complex"/>
    <property type="evidence" value="ECO:0007669"/>
    <property type="project" value="UniProtKB-ARBA"/>
</dbReference>